<protein>
    <recommendedName>
        <fullName evidence="3">Glucokinase</fullName>
        <ecNumber evidence="3">2.7.1.2</ecNumber>
    </recommendedName>
    <alternativeName>
        <fullName evidence="3">Glucose kinase</fullName>
    </alternativeName>
</protein>
<dbReference type="GO" id="GO:0005737">
    <property type="term" value="C:cytoplasm"/>
    <property type="evidence" value="ECO:0007669"/>
    <property type="project" value="UniProtKB-SubCell"/>
</dbReference>
<dbReference type="NCBIfam" id="TIGR00749">
    <property type="entry name" value="glk"/>
    <property type="match status" value="1"/>
</dbReference>
<comment type="catalytic activity">
    <reaction evidence="3">
        <text>D-glucose + ATP = D-glucose 6-phosphate + ADP + H(+)</text>
        <dbReference type="Rhea" id="RHEA:17825"/>
        <dbReference type="ChEBI" id="CHEBI:4167"/>
        <dbReference type="ChEBI" id="CHEBI:15378"/>
        <dbReference type="ChEBI" id="CHEBI:30616"/>
        <dbReference type="ChEBI" id="CHEBI:61548"/>
        <dbReference type="ChEBI" id="CHEBI:456216"/>
        <dbReference type="EC" id="2.7.1.2"/>
    </reaction>
</comment>
<evidence type="ECO:0000313" key="5">
    <source>
        <dbReference type="EMBL" id="RZS76393.1"/>
    </source>
</evidence>
<dbReference type="GO" id="GO:0005524">
    <property type="term" value="F:ATP binding"/>
    <property type="evidence" value="ECO:0007669"/>
    <property type="project" value="UniProtKB-UniRule"/>
</dbReference>
<evidence type="ECO:0000256" key="1">
    <source>
        <dbReference type="ARBA" id="ARBA00022679"/>
    </source>
</evidence>
<dbReference type="SUPFAM" id="SSF53067">
    <property type="entry name" value="Actin-like ATPase domain"/>
    <property type="match status" value="1"/>
</dbReference>
<dbReference type="PANTHER" id="PTHR47363:SF1">
    <property type="entry name" value="GLUCOKINASE"/>
    <property type="match status" value="1"/>
</dbReference>
<dbReference type="GO" id="GO:0004340">
    <property type="term" value="F:glucokinase activity"/>
    <property type="evidence" value="ECO:0007669"/>
    <property type="project" value="UniProtKB-UniRule"/>
</dbReference>
<dbReference type="HAMAP" id="MF_00524">
    <property type="entry name" value="Glucokinase"/>
    <property type="match status" value="1"/>
</dbReference>
<dbReference type="RefSeq" id="WP_130540694.1">
    <property type="nucleotide sequence ID" value="NZ_CP042431.1"/>
</dbReference>
<keyword evidence="2 3" id="KW-0418">Kinase</keyword>
<dbReference type="AlphaFoldDB" id="A0A4Q7N5P9"/>
<evidence type="ECO:0000256" key="2">
    <source>
        <dbReference type="ARBA" id="ARBA00022777"/>
    </source>
</evidence>
<name>A0A4Q7N5P9_9BACT</name>
<dbReference type="OrthoDB" id="9800595at2"/>
<dbReference type="Gene3D" id="3.40.367.20">
    <property type="match status" value="1"/>
</dbReference>
<keyword evidence="3" id="KW-0547">Nucleotide-binding</keyword>
<dbReference type="EC" id="2.7.1.2" evidence="3"/>
<evidence type="ECO:0000256" key="4">
    <source>
        <dbReference type="RuleBase" id="RU004046"/>
    </source>
</evidence>
<sequence>MNVTSKALTIPLHLPAKDNIPAEGITILAGDIGGTKTHLALFRATAEDVQHLHDQKFRSPAYASLHEIIAEFLQVKPELIPDRISLGVAGPVLDGVVELTNLNWTLSVEDLQDRTGVKDVRLINDLEATAYGLAALKPDDFFTIHEGSQSPRGNMAILAPGTGLGEAGLFWNGKSYSPFPTEGGHCDFSPRTSFDFELCQYLSAQYGVVSWEKVVAGPGIYDIYQFLRDVKKVEEPQWLTELWPTETHPSARISQTAAENGAAICVETMQHYVRYLGHEAANLVLKMKATGGLFLGGGIPPKISGLLQRENFYSHYMDSDRMQHLLQTVPVRIIRNEQTGLLGAAWFGAYGQVTL</sequence>
<dbReference type="InterPro" id="IPR003836">
    <property type="entry name" value="Glucokinase"/>
</dbReference>
<gene>
    <name evidence="3" type="primary">glk</name>
    <name evidence="5" type="ORF">EV199_2277</name>
</gene>
<dbReference type="PANTHER" id="PTHR47363">
    <property type="entry name" value="GLUCOKINASE"/>
    <property type="match status" value="1"/>
</dbReference>
<reference evidence="5 6" key="1">
    <citation type="submission" date="2019-02" db="EMBL/GenBank/DDBJ databases">
        <title>Genomic Encyclopedia of Type Strains, Phase IV (KMG-IV): sequencing the most valuable type-strain genomes for metagenomic binning, comparative biology and taxonomic classification.</title>
        <authorList>
            <person name="Goeker M."/>
        </authorList>
    </citation>
    <scope>NUCLEOTIDE SEQUENCE [LARGE SCALE GENOMIC DNA]</scope>
    <source>
        <strain evidence="5 6">DSM 18116</strain>
    </source>
</reference>
<dbReference type="Proteomes" id="UP000293874">
    <property type="component" value="Unassembled WGS sequence"/>
</dbReference>
<keyword evidence="3" id="KW-0067">ATP-binding</keyword>
<feature type="binding site" evidence="3">
    <location>
        <begin position="30"/>
        <end position="35"/>
    </location>
    <ligand>
        <name>ATP</name>
        <dbReference type="ChEBI" id="CHEBI:30616"/>
    </ligand>
</feature>
<proteinExistence type="inferred from homology"/>
<keyword evidence="1 3" id="KW-0808">Transferase</keyword>
<keyword evidence="6" id="KW-1185">Reference proteome</keyword>
<keyword evidence="3" id="KW-0963">Cytoplasm</keyword>
<comment type="caution">
    <text evidence="5">The sequence shown here is derived from an EMBL/GenBank/DDBJ whole genome shotgun (WGS) entry which is preliminary data.</text>
</comment>
<accession>A0A4Q7N5P9</accession>
<comment type="similarity">
    <text evidence="3 4">Belongs to the bacterial glucokinase family.</text>
</comment>
<comment type="subcellular location">
    <subcellularLocation>
        <location evidence="3">Cytoplasm</location>
    </subcellularLocation>
</comment>
<keyword evidence="3" id="KW-0324">Glycolysis</keyword>
<evidence type="ECO:0000313" key="6">
    <source>
        <dbReference type="Proteomes" id="UP000293874"/>
    </source>
</evidence>
<dbReference type="Gene3D" id="3.30.420.40">
    <property type="match status" value="1"/>
</dbReference>
<dbReference type="EMBL" id="SGXA01000001">
    <property type="protein sequence ID" value="RZS76393.1"/>
    <property type="molecule type" value="Genomic_DNA"/>
</dbReference>
<dbReference type="InterPro" id="IPR043129">
    <property type="entry name" value="ATPase_NBD"/>
</dbReference>
<organism evidence="5 6">
    <name type="scientific">Pseudobacter ginsenosidimutans</name>
    <dbReference type="NCBI Taxonomy" id="661488"/>
    <lineage>
        <taxon>Bacteria</taxon>
        <taxon>Pseudomonadati</taxon>
        <taxon>Bacteroidota</taxon>
        <taxon>Chitinophagia</taxon>
        <taxon>Chitinophagales</taxon>
        <taxon>Chitinophagaceae</taxon>
        <taxon>Pseudobacter</taxon>
    </lineage>
</organism>
<dbReference type="GO" id="GO:0006096">
    <property type="term" value="P:glycolytic process"/>
    <property type="evidence" value="ECO:0007669"/>
    <property type="project" value="UniProtKB-UniRule"/>
</dbReference>
<dbReference type="CDD" id="cd24008">
    <property type="entry name" value="ASKHA_NBD_GLK"/>
    <property type="match status" value="1"/>
</dbReference>
<dbReference type="GO" id="GO:0005536">
    <property type="term" value="F:D-glucose binding"/>
    <property type="evidence" value="ECO:0007669"/>
    <property type="project" value="InterPro"/>
</dbReference>
<dbReference type="Pfam" id="PF02685">
    <property type="entry name" value="Glucokinase"/>
    <property type="match status" value="1"/>
</dbReference>
<evidence type="ECO:0000256" key="3">
    <source>
        <dbReference type="HAMAP-Rule" id="MF_00524"/>
    </source>
</evidence>